<feature type="compositionally biased region" description="Basic and acidic residues" evidence="1">
    <location>
        <begin position="306"/>
        <end position="315"/>
    </location>
</feature>
<feature type="region of interest" description="Disordered" evidence="1">
    <location>
        <begin position="109"/>
        <end position="133"/>
    </location>
</feature>
<feature type="compositionally biased region" description="Low complexity" evidence="1">
    <location>
        <begin position="356"/>
        <end position="368"/>
    </location>
</feature>
<dbReference type="Proteomes" id="UP000194280">
    <property type="component" value="Unassembled WGS sequence"/>
</dbReference>
<evidence type="ECO:0000256" key="1">
    <source>
        <dbReference type="SAM" id="MobiDB-lite"/>
    </source>
</evidence>
<protein>
    <submittedName>
        <fullName evidence="2">Uncharacterized protein</fullName>
    </submittedName>
</protein>
<dbReference type="VEuPathDB" id="FungiDB:BTJ68_00663"/>
<feature type="compositionally biased region" description="Acidic residues" evidence="1">
    <location>
        <begin position="122"/>
        <end position="133"/>
    </location>
</feature>
<feature type="region of interest" description="Disordered" evidence="1">
    <location>
        <begin position="306"/>
        <end position="389"/>
    </location>
</feature>
<name>A0A1Z5TTH0_HORWE</name>
<accession>A0A1Z5TTH0</accession>
<reference evidence="2 3" key="1">
    <citation type="submission" date="2017-01" db="EMBL/GenBank/DDBJ databases">
        <title>The recent genome duplication of the halophilic yeast Hortaea werneckii: insights from long-read sequencing.</title>
        <authorList>
            <person name="Sinha S."/>
            <person name="Flibotte S."/>
            <person name="Neira M."/>
            <person name="Lenassi M."/>
            <person name="Gostincar C."/>
            <person name="Stajich J.E."/>
            <person name="Nislow C.E."/>
        </authorList>
    </citation>
    <scope>NUCLEOTIDE SEQUENCE [LARGE SCALE GENOMIC DNA]</scope>
    <source>
        <strain evidence="2 3">EXF-2000</strain>
    </source>
</reference>
<organism evidence="2 3">
    <name type="scientific">Hortaea werneckii EXF-2000</name>
    <dbReference type="NCBI Taxonomy" id="1157616"/>
    <lineage>
        <taxon>Eukaryota</taxon>
        <taxon>Fungi</taxon>
        <taxon>Dikarya</taxon>
        <taxon>Ascomycota</taxon>
        <taxon>Pezizomycotina</taxon>
        <taxon>Dothideomycetes</taxon>
        <taxon>Dothideomycetidae</taxon>
        <taxon>Mycosphaerellales</taxon>
        <taxon>Teratosphaeriaceae</taxon>
        <taxon>Hortaea</taxon>
    </lineage>
</organism>
<evidence type="ECO:0000313" key="3">
    <source>
        <dbReference type="Proteomes" id="UP000194280"/>
    </source>
</evidence>
<dbReference type="AlphaFoldDB" id="A0A1Z5TTH0"/>
<dbReference type="EMBL" id="MUNK01000004">
    <property type="protein sequence ID" value="OTA39296.1"/>
    <property type="molecule type" value="Genomic_DNA"/>
</dbReference>
<feature type="compositionally biased region" description="Polar residues" evidence="1">
    <location>
        <begin position="316"/>
        <end position="325"/>
    </location>
</feature>
<comment type="caution">
    <text evidence="2">The sequence shown here is derived from an EMBL/GenBank/DDBJ whole genome shotgun (WGS) entry which is preliminary data.</text>
</comment>
<sequence>MPHHLPRSLLPRQPTANALRPLPRHILQSRFAPHHRHFASLFRRLRSPQLFGRRPAEPLRYQSVRFRKPPYFTWRRAFTNALYAAVIYAYARFVFRFLDIEVEILDEDELPEDQQREGREVTDEEGEGEEGPFYADEESTFIPLTWATKLPRSFYKGSDPEWQEFVKVAKDKQRHRKIQDELVQVVYTGATQHPTISRQLGGKDLKVGKYWLDISFPDGPPPEYERSGLEIGDGFIAWSQQKVSQEQQWRITRALWPTAALSSLWAAGKVLCGINFRRVKQALGLEGSDPFSPEERYRTAMQIMEKHQRAQERKQLGNNRASQTPDGGLPSGSATPGNLIGSAAEEPSLADPQSNDSQQPPKSSTKPDPSTPKLPYNFPTLPLPSTSLTNPTASTDLPIAMHVFSASLNKSWNPPANSSQKAEPPRGSFVVQGLVEVRGSRGRILFDVQSCYDPRQNKYVVVNAAVRGFKRWNQAPRGGP</sequence>
<dbReference type="InParanoid" id="A0A1Z5TTH0"/>
<gene>
    <name evidence="2" type="ORF">BTJ68_00663</name>
</gene>
<keyword evidence="3" id="KW-1185">Reference proteome</keyword>
<dbReference type="STRING" id="1157616.A0A1Z5TTH0"/>
<evidence type="ECO:0000313" key="2">
    <source>
        <dbReference type="EMBL" id="OTA39296.1"/>
    </source>
</evidence>
<dbReference type="OrthoDB" id="5316527at2759"/>
<proteinExistence type="predicted"/>